<dbReference type="CDD" id="cd02440">
    <property type="entry name" value="AdoMet_MTases"/>
    <property type="match status" value="1"/>
</dbReference>
<name>A0ABQ2CU89_9DEIO</name>
<dbReference type="Proteomes" id="UP000632222">
    <property type="component" value="Unassembled WGS sequence"/>
</dbReference>
<reference evidence="6" key="1">
    <citation type="journal article" date="2019" name="Int. J. Syst. Evol. Microbiol.">
        <title>The Global Catalogue of Microorganisms (GCM) 10K type strain sequencing project: providing services to taxonomists for standard genome sequencing and annotation.</title>
        <authorList>
            <consortium name="The Broad Institute Genomics Platform"/>
            <consortium name="The Broad Institute Genome Sequencing Center for Infectious Disease"/>
            <person name="Wu L."/>
            <person name="Ma J."/>
        </authorList>
    </citation>
    <scope>NUCLEOTIDE SEQUENCE [LARGE SCALE GENOMIC DNA]</scope>
    <source>
        <strain evidence="6">JCM 14370</strain>
    </source>
</reference>
<keyword evidence="1" id="KW-0489">Methyltransferase</keyword>
<dbReference type="SUPFAM" id="SSF53335">
    <property type="entry name" value="S-adenosyl-L-methionine-dependent methyltransferases"/>
    <property type="match status" value="1"/>
</dbReference>
<keyword evidence="2" id="KW-0808">Transferase</keyword>
<sequence>MSDLASLLTRAWNHRKALQLFSHTTFFRALHLAEHPGMTLDVVDQVGILSLYQSFSEQEEQEVFRTIQQVLPLDTLYLKRRPVEARHVSNTSRDWLSPEDPVWGPARPELIGLEQDVKYLFRPGSDLSVGLFADMRLARQWVREHAPEKVLNTFSYTCGFGLNAALGGSTTVKNVDASRKVLEWGQENYSLNGLTTDPLDFIYGDVQEWLKRFRKRQDPFDLVILDPPSFSRGKQGIWKAETHYGQLVQEALPLLSRGGMVLACCNHAGISMKDFKQQIRKDNPALKFHQSLPVAPDFPSQQESHLKITLWGQ</sequence>
<evidence type="ECO:0000256" key="3">
    <source>
        <dbReference type="ARBA" id="ARBA00022691"/>
    </source>
</evidence>
<keyword evidence="6" id="KW-1185">Reference proteome</keyword>
<evidence type="ECO:0000256" key="2">
    <source>
        <dbReference type="ARBA" id="ARBA00022679"/>
    </source>
</evidence>
<dbReference type="RefSeq" id="WP_229684607.1">
    <property type="nucleotide sequence ID" value="NZ_BMOD01000001.1"/>
</dbReference>
<dbReference type="InterPro" id="IPR019614">
    <property type="entry name" value="SAM-dep_methyl-trfase"/>
</dbReference>
<comment type="caution">
    <text evidence="5">The sequence shown here is derived from an EMBL/GenBank/DDBJ whole genome shotgun (WGS) entry which is preliminary data.</text>
</comment>
<dbReference type="InterPro" id="IPR029063">
    <property type="entry name" value="SAM-dependent_MTases_sf"/>
</dbReference>
<accession>A0ABQ2CU89</accession>
<dbReference type="EMBL" id="BMOD01000001">
    <property type="protein sequence ID" value="GGJ20592.1"/>
    <property type="molecule type" value="Genomic_DNA"/>
</dbReference>
<gene>
    <name evidence="5" type="ORF">GCM10008938_03580</name>
</gene>
<evidence type="ECO:0000313" key="6">
    <source>
        <dbReference type="Proteomes" id="UP000632222"/>
    </source>
</evidence>
<evidence type="ECO:0000313" key="5">
    <source>
        <dbReference type="EMBL" id="GGJ20592.1"/>
    </source>
</evidence>
<dbReference type="PANTHER" id="PTHR43042:SF3">
    <property type="entry name" value="RIBOSOMAL RNA LARGE SUBUNIT METHYLTRANSFERASE YWBD-RELATED"/>
    <property type="match status" value="1"/>
</dbReference>
<dbReference type="PANTHER" id="PTHR43042">
    <property type="entry name" value="SAM-DEPENDENT METHYLTRANSFERASE"/>
    <property type="match status" value="1"/>
</dbReference>
<dbReference type="Gene3D" id="3.40.50.150">
    <property type="entry name" value="Vaccinia Virus protein VP39"/>
    <property type="match status" value="1"/>
</dbReference>
<organism evidence="5 6">
    <name type="scientific">Deinococcus roseus</name>
    <dbReference type="NCBI Taxonomy" id="392414"/>
    <lineage>
        <taxon>Bacteria</taxon>
        <taxon>Thermotogati</taxon>
        <taxon>Deinococcota</taxon>
        <taxon>Deinococci</taxon>
        <taxon>Deinococcales</taxon>
        <taxon>Deinococcaceae</taxon>
        <taxon>Deinococcus</taxon>
    </lineage>
</organism>
<keyword evidence="3" id="KW-0949">S-adenosyl-L-methionine</keyword>
<evidence type="ECO:0000256" key="1">
    <source>
        <dbReference type="ARBA" id="ARBA00022603"/>
    </source>
</evidence>
<feature type="domain" description="S-adenosylmethionine-dependent methyltransferase" evidence="4">
    <location>
        <begin position="38"/>
        <end position="302"/>
    </location>
</feature>
<dbReference type="Pfam" id="PF10672">
    <property type="entry name" value="Methyltrans_SAM"/>
    <property type="match status" value="1"/>
</dbReference>
<evidence type="ECO:0000259" key="4">
    <source>
        <dbReference type="Pfam" id="PF10672"/>
    </source>
</evidence>
<proteinExistence type="predicted"/>
<dbReference type="Gene3D" id="3.30.750.80">
    <property type="entry name" value="RNA methyltransferase domain (HRMD) like"/>
    <property type="match status" value="1"/>
</dbReference>
<protein>
    <recommendedName>
        <fullName evidence="4">S-adenosylmethionine-dependent methyltransferase domain-containing protein</fullName>
    </recommendedName>
</protein>